<evidence type="ECO:0000313" key="3">
    <source>
        <dbReference type="Proteomes" id="UP000645865"/>
    </source>
</evidence>
<protein>
    <submittedName>
        <fullName evidence="2">Uncharacterized protein</fullName>
    </submittedName>
</protein>
<dbReference type="Proteomes" id="UP000645865">
    <property type="component" value="Unassembled WGS sequence"/>
</dbReference>
<reference evidence="2" key="1">
    <citation type="submission" date="2020-12" db="EMBL/GenBank/DDBJ databases">
        <title>Comparative genomic insights into the epidemiology and virulence of plant pathogenic Pseudomonads from Turkey.</title>
        <authorList>
            <person name="Dillon M."/>
            <person name="Ruiz-Bedoya T."/>
            <person name="Bendalovic-Torma C."/>
            <person name="Guttman K.M."/>
            <person name="Kwak H."/>
            <person name="Middleton M.A."/>
            <person name="Wang P.W."/>
            <person name="Horuz S."/>
            <person name="Aysan Y."/>
            <person name="Guttman D.S."/>
        </authorList>
    </citation>
    <scope>NUCLEOTIDE SEQUENCE</scope>
    <source>
        <strain evidence="2">S5_IA_3a</strain>
    </source>
</reference>
<name>A0A8I1E0M0_9PSED</name>
<organism evidence="2 3">
    <name type="scientific">Pseudomonas rhodesiae</name>
    <dbReference type="NCBI Taxonomy" id="76760"/>
    <lineage>
        <taxon>Bacteria</taxon>
        <taxon>Pseudomonadati</taxon>
        <taxon>Pseudomonadota</taxon>
        <taxon>Gammaproteobacteria</taxon>
        <taxon>Pseudomonadales</taxon>
        <taxon>Pseudomonadaceae</taxon>
        <taxon>Pseudomonas</taxon>
    </lineage>
</organism>
<keyword evidence="1" id="KW-1133">Transmembrane helix</keyword>
<feature type="transmembrane region" description="Helical" evidence="1">
    <location>
        <begin position="12"/>
        <end position="29"/>
    </location>
</feature>
<accession>A0A8I1E0M0</accession>
<keyword evidence="1" id="KW-0812">Transmembrane</keyword>
<dbReference type="EMBL" id="JAEILH010000007">
    <property type="protein sequence ID" value="MBI6622807.1"/>
    <property type="molecule type" value="Genomic_DNA"/>
</dbReference>
<sequence length="88" mass="10002">MQHKLSNAMRPLLLNAALWLSGVALLFLIKDVIEEVSGPIGGTWIDLTLVLTAYLLFFILDPLQSRVNRHLRKRARRRKTHLEAGSRA</sequence>
<evidence type="ECO:0000313" key="2">
    <source>
        <dbReference type="EMBL" id="MBI6622807.1"/>
    </source>
</evidence>
<evidence type="ECO:0000256" key="1">
    <source>
        <dbReference type="SAM" id="Phobius"/>
    </source>
</evidence>
<gene>
    <name evidence="2" type="ORF">YA0853_03895</name>
</gene>
<feature type="transmembrane region" description="Helical" evidence="1">
    <location>
        <begin position="41"/>
        <end position="63"/>
    </location>
</feature>
<proteinExistence type="predicted"/>
<comment type="caution">
    <text evidence="2">The sequence shown here is derived from an EMBL/GenBank/DDBJ whole genome shotgun (WGS) entry which is preliminary data.</text>
</comment>
<dbReference type="RefSeq" id="WP_034098282.1">
    <property type="nucleotide sequence ID" value="NZ_BQHF01000016.1"/>
</dbReference>
<keyword evidence="1" id="KW-0472">Membrane</keyword>
<dbReference type="AlphaFoldDB" id="A0A8I1E0M0"/>